<dbReference type="SUPFAM" id="SSF52540">
    <property type="entry name" value="P-loop containing nucleoside triphosphate hydrolases"/>
    <property type="match status" value="1"/>
</dbReference>
<dbReference type="InterPro" id="IPR027417">
    <property type="entry name" value="P-loop_NTPase"/>
</dbReference>
<dbReference type="InterPro" id="IPR002078">
    <property type="entry name" value="Sigma_54_int"/>
</dbReference>
<feature type="domain" description="Sigma-54 factor interaction" evidence="4">
    <location>
        <begin position="139"/>
        <end position="365"/>
    </location>
</feature>
<reference evidence="5 6" key="1">
    <citation type="submission" date="2019-02" db="EMBL/GenBank/DDBJ databases">
        <title>Genomic Encyclopedia of Type Strains, Phase IV (KMG-IV): sequencing the most valuable type-strain genomes for metagenomic binning, comparative biology and taxonomic classification.</title>
        <authorList>
            <person name="Goeker M."/>
        </authorList>
    </citation>
    <scope>NUCLEOTIDE SEQUENCE [LARGE SCALE GENOMIC DNA]</scope>
    <source>
        <strain evidence="5 6">DSM 21223</strain>
    </source>
</reference>
<dbReference type="SMART" id="SM00382">
    <property type="entry name" value="AAA"/>
    <property type="match status" value="1"/>
</dbReference>
<dbReference type="PANTHER" id="PTHR32071:SF117">
    <property type="entry name" value="PTS-DEPENDENT DIHYDROXYACETONE KINASE OPERON REGULATORY PROTEIN-RELATED"/>
    <property type="match status" value="1"/>
</dbReference>
<evidence type="ECO:0000259" key="4">
    <source>
        <dbReference type="PROSITE" id="PS50045"/>
    </source>
</evidence>
<evidence type="ECO:0000256" key="3">
    <source>
        <dbReference type="ARBA" id="ARBA00023125"/>
    </source>
</evidence>
<proteinExistence type="predicted"/>
<dbReference type="Pfam" id="PF00158">
    <property type="entry name" value="Sigma54_activat"/>
    <property type="match status" value="1"/>
</dbReference>
<dbReference type="Gene3D" id="3.30.450.20">
    <property type="entry name" value="PAS domain"/>
    <property type="match status" value="1"/>
</dbReference>
<dbReference type="Pfam" id="PF25601">
    <property type="entry name" value="AAA_lid_14"/>
    <property type="match status" value="1"/>
</dbReference>
<evidence type="ECO:0000313" key="5">
    <source>
        <dbReference type="EMBL" id="RZT76328.1"/>
    </source>
</evidence>
<dbReference type="InterPro" id="IPR058031">
    <property type="entry name" value="AAA_lid_NorR"/>
</dbReference>
<dbReference type="SUPFAM" id="SSF55785">
    <property type="entry name" value="PYP-like sensor domain (PAS domain)"/>
    <property type="match status" value="1"/>
</dbReference>
<keyword evidence="6" id="KW-1185">Reference proteome</keyword>
<keyword evidence="3" id="KW-0238">DNA-binding</keyword>
<dbReference type="Gene3D" id="3.40.50.300">
    <property type="entry name" value="P-loop containing nucleotide triphosphate hydrolases"/>
    <property type="match status" value="1"/>
</dbReference>
<dbReference type="CDD" id="cd00009">
    <property type="entry name" value="AAA"/>
    <property type="match status" value="1"/>
</dbReference>
<dbReference type="RefSeq" id="WP_130459565.1">
    <property type="nucleotide sequence ID" value="NZ_SHKM01000002.1"/>
</dbReference>
<dbReference type="InterPro" id="IPR025662">
    <property type="entry name" value="Sigma_54_int_dom_ATP-bd_1"/>
</dbReference>
<dbReference type="Proteomes" id="UP000292136">
    <property type="component" value="Unassembled WGS sequence"/>
</dbReference>
<evidence type="ECO:0000256" key="2">
    <source>
        <dbReference type="ARBA" id="ARBA00022840"/>
    </source>
</evidence>
<dbReference type="PROSITE" id="PS00676">
    <property type="entry name" value="SIGMA54_INTERACT_2"/>
    <property type="match status" value="1"/>
</dbReference>
<dbReference type="Pfam" id="PF08448">
    <property type="entry name" value="PAS_4"/>
    <property type="match status" value="1"/>
</dbReference>
<dbReference type="SUPFAM" id="SSF46689">
    <property type="entry name" value="Homeodomain-like"/>
    <property type="match status" value="1"/>
</dbReference>
<comment type="caution">
    <text evidence="5">The sequence shown here is derived from an EMBL/GenBank/DDBJ whole genome shotgun (WGS) entry which is preliminary data.</text>
</comment>
<keyword evidence="2" id="KW-0067">ATP-binding</keyword>
<dbReference type="InterPro" id="IPR035965">
    <property type="entry name" value="PAS-like_dom_sf"/>
</dbReference>
<accession>A0ABY0IM91</accession>
<gene>
    <name evidence="5" type="ORF">EV678_2204</name>
</gene>
<sequence length="449" mass="49543">MDYSASQLNELISFLDGLPEPRIVMDADYRIVAANKAYRREYAGSGSGGVASILGRRCYEVSHHFTVPCDQAGESCPLKLSQEEGASRRVLHLHHTPRGEEHVDVETTPVRDQEGRIVYFVETLRMVQQASSRPAAQGLVGRSPAFQQMLEKVLRVAPAQATVLLLGETGTGKELVAQAVHEASGRRDSPFVAVDCTGLTENLFESELFGHEKGAFTGAAFRKLGLVESASGGTLFLDEIGELPPALQVKLLRLLETGTYRRVGGVDTLRADFRLVAATHRDLKEMVRQERFRRDLYYRLNTFPIHTPSLAERREDIPLLAASLLERVDHRPGRHFSAEALAWLAGRNWEGNIRELRNLIERATLMSDGEEISAAKLAEVADDGGESRALAEGVGGGADDSFRVPGPLPLAQLEQRYLTWLMARPGADVRTLAPALGVSERTLYRKLQR</sequence>
<protein>
    <submittedName>
        <fullName evidence="5">Fis family sigma54 specific transcriptional regulator</fullName>
    </submittedName>
</protein>
<organism evidence="5 6">
    <name type="scientific">Azospira oryzae</name>
    <dbReference type="NCBI Taxonomy" id="146939"/>
    <lineage>
        <taxon>Bacteria</taxon>
        <taxon>Pseudomonadati</taxon>
        <taxon>Pseudomonadota</taxon>
        <taxon>Betaproteobacteria</taxon>
        <taxon>Rhodocyclales</taxon>
        <taxon>Rhodocyclaceae</taxon>
        <taxon>Azospira</taxon>
    </lineage>
</organism>
<dbReference type="EMBL" id="SHKM01000002">
    <property type="protein sequence ID" value="RZT76328.1"/>
    <property type="molecule type" value="Genomic_DNA"/>
</dbReference>
<name>A0ABY0IM91_9RHOO</name>
<dbReference type="InterPro" id="IPR013656">
    <property type="entry name" value="PAS_4"/>
</dbReference>
<dbReference type="PANTHER" id="PTHR32071">
    <property type="entry name" value="TRANSCRIPTIONAL REGULATORY PROTEIN"/>
    <property type="match status" value="1"/>
</dbReference>
<dbReference type="InterPro" id="IPR003593">
    <property type="entry name" value="AAA+_ATPase"/>
</dbReference>
<keyword evidence="1" id="KW-0547">Nucleotide-binding</keyword>
<dbReference type="PROSITE" id="PS00675">
    <property type="entry name" value="SIGMA54_INTERACT_1"/>
    <property type="match status" value="1"/>
</dbReference>
<dbReference type="InterPro" id="IPR025943">
    <property type="entry name" value="Sigma_54_int_dom_ATP-bd_2"/>
</dbReference>
<evidence type="ECO:0000256" key="1">
    <source>
        <dbReference type="ARBA" id="ARBA00022741"/>
    </source>
</evidence>
<dbReference type="Gene3D" id="1.10.8.60">
    <property type="match status" value="1"/>
</dbReference>
<dbReference type="PROSITE" id="PS50045">
    <property type="entry name" value="SIGMA54_INTERACT_4"/>
    <property type="match status" value="1"/>
</dbReference>
<evidence type="ECO:0000313" key="6">
    <source>
        <dbReference type="Proteomes" id="UP000292136"/>
    </source>
</evidence>
<dbReference type="InterPro" id="IPR009057">
    <property type="entry name" value="Homeodomain-like_sf"/>
</dbReference>